<gene>
    <name evidence="1" type="ORF">Tco_0773814</name>
</gene>
<organism evidence="1 2">
    <name type="scientific">Tanacetum coccineum</name>
    <dbReference type="NCBI Taxonomy" id="301880"/>
    <lineage>
        <taxon>Eukaryota</taxon>
        <taxon>Viridiplantae</taxon>
        <taxon>Streptophyta</taxon>
        <taxon>Embryophyta</taxon>
        <taxon>Tracheophyta</taxon>
        <taxon>Spermatophyta</taxon>
        <taxon>Magnoliopsida</taxon>
        <taxon>eudicotyledons</taxon>
        <taxon>Gunneridae</taxon>
        <taxon>Pentapetalae</taxon>
        <taxon>asterids</taxon>
        <taxon>campanulids</taxon>
        <taxon>Asterales</taxon>
        <taxon>Asteraceae</taxon>
        <taxon>Asteroideae</taxon>
        <taxon>Anthemideae</taxon>
        <taxon>Anthemidinae</taxon>
        <taxon>Tanacetum</taxon>
    </lineage>
</organism>
<dbReference type="EMBL" id="BQNB010011484">
    <property type="protein sequence ID" value="GJS91178.1"/>
    <property type="molecule type" value="Genomic_DNA"/>
</dbReference>
<accession>A0ABQ4ZQZ7</accession>
<comment type="caution">
    <text evidence="1">The sequence shown here is derived from an EMBL/GenBank/DDBJ whole genome shotgun (WGS) entry which is preliminary data.</text>
</comment>
<protein>
    <submittedName>
        <fullName evidence="1">Uncharacterized protein</fullName>
    </submittedName>
</protein>
<dbReference type="Proteomes" id="UP001151760">
    <property type="component" value="Unassembled WGS sequence"/>
</dbReference>
<keyword evidence="2" id="KW-1185">Reference proteome</keyword>
<reference evidence="1" key="2">
    <citation type="submission" date="2022-01" db="EMBL/GenBank/DDBJ databases">
        <authorList>
            <person name="Yamashiro T."/>
            <person name="Shiraishi A."/>
            <person name="Satake H."/>
            <person name="Nakayama K."/>
        </authorList>
    </citation>
    <scope>NUCLEOTIDE SEQUENCE</scope>
</reference>
<sequence>MAQKPVLNNVNKGIGQREVKPVWNYVIRTNQQNFSNYRRNFVPTAVLTKTSLVPISTASSSKAAVPVSTSRPMYTAIPKTSVNVAKPKPNVFQKPHSPVKRPFYQNTALKNIILNNKVNSARTNSVNSCKGKSMSNDVGETGVNAVKSSACWVWRPKEDPHVALKDTSIFDSRCSRHMTGNQVLI</sequence>
<evidence type="ECO:0000313" key="2">
    <source>
        <dbReference type="Proteomes" id="UP001151760"/>
    </source>
</evidence>
<name>A0ABQ4ZQZ7_9ASTR</name>
<reference evidence="1" key="1">
    <citation type="journal article" date="2022" name="Int. J. Mol. Sci.">
        <title>Draft Genome of Tanacetum Coccineum: Genomic Comparison of Closely Related Tanacetum-Family Plants.</title>
        <authorList>
            <person name="Yamashiro T."/>
            <person name="Shiraishi A."/>
            <person name="Nakayama K."/>
            <person name="Satake H."/>
        </authorList>
    </citation>
    <scope>NUCLEOTIDE SEQUENCE</scope>
</reference>
<proteinExistence type="predicted"/>
<evidence type="ECO:0000313" key="1">
    <source>
        <dbReference type="EMBL" id="GJS91178.1"/>
    </source>
</evidence>